<accession>R7S5C1</accession>
<dbReference type="Proteomes" id="UP000054196">
    <property type="component" value="Unassembled WGS sequence"/>
</dbReference>
<dbReference type="GO" id="GO:0017054">
    <property type="term" value="C:negative cofactor 2 complex"/>
    <property type="evidence" value="ECO:0007669"/>
    <property type="project" value="TreeGrafter"/>
</dbReference>
<dbReference type="GO" id="GO:0001046">
    <property type="term" value="F:core promoter sequence-specific DNA binding"/>
    <property type="evidence" value="ECO:0007669"/>
    <property type="project" value="TreeGrafter"/>
</dbReference>
<evidence type="ECO:0000313" key="5">
    <source>
        <dbReference type="EMBL" id="EIN04571.1"/>
    </source>
</evidence>
<dbReference type="GeneID" id="18886535"/>
<evidence type="ECO:0000259" key="4">
    <source>
        <dbReference type="Pfam" id="PF00808"/>
    </source>
</evidence>
<feature type="domain" description="Transcription factor CBF/NF-Y/archaeal histone" evidence="4">
    <location>
        <begin position="9"/>
        <end position="80"/>
    </location>
</feature>
<protein>
    <recommendedName>
        <fullName evidence="4">Transcription factor CBF/NF-Y/archaeal histone domain-containing protein</fullName>
    </recommendedName>
</protein>
<dbReference type="OrthoDB" id="653904at2759"/>
<evidence type="ECO:0000313" key="6">
    <source>
        <dbReference type="Proteomes" id="UP000054196"/>
    </source>
</evidence>
<evidence type="ECO:0000256" key="2">
    <source>
        <dbReference type="ARBA" id="ARBA00023242"/>
    </source>
</evidence>
<proteinExistence type="predicted"/>
<sequence>MKNRSKITKFPVARIKRIMQKDEDVGKMSQATPIVICASPRRRTPKALELFLGQLVDEAAKVTSDRGSKRVEAYHLKHAVETVEMLDFLKEIVEAVPDPSAGGTIPIEPKSSASGAASRRAQASHSFSSAPDVDEDSDGGEPKKKKRVRKKKVAPIGDDGAGAGGAEAAPKKRRAAPRKKVGAPALPGMGVGLGEESMTVDAAEPARERGMREEAMEQDYDEREDEGGYASGPARARTDDEDDEED</sequence>
<dbReference type="GO" id="GO:0016251">
    <property type="term" value="F:RNA polymerase II general transcription initiation factor activity"/>
    <property type="evidence" value="ECO:0007669"/>
    <property type="project" value="TreeGrafter"/>
</dbReference>
<dbReference type="PANTHER" id="PTHR10252:SF5">
    <property type="entry name" value="DR1-ASSOCIATED COREPRESSOR"/>
    <property type="match status" value="1"/>
</dbReference>
<dbReference type="Gene3D" id="1.10.20.10">
    <property type="entry name" value="Histone, subunit A"/>
    <property type="match status" value="1"/>
</dbReference>
<dbReference type="HOGENOM" id="CLU_045277_3_0_1"/>
<evidence type="ECO:0000256" key="1">
    <source>
        <dbReference type="ARBA" id="ARBA00004123"/>
    </source>
</evidence>
<feature type="compositionally biased region" description="Low complexity" evidence="3">
    <location>
        <begin position="111"/>
        <end position="130"/>
    </location>
</feature>
<feature type="compositionally biased region" description="Basic and acidic residues" evidence="3">
    <location>
        <begin position="204"/>
        <end position="215"/>
    </location>
</feature>
<dbReference type="InterPro" id="IPR009072">
    <property type="entry name" value="Histone-fold"/>
</dbReference>
<gene>
    <name evidence="5" type="ORF">PUNSTDRAFT_92956</name>
</gene>
<organism evidence="5 6">
    <name type="scientific">Punctularia strigosozonata (strain HHB-11173)</name>
    <name type="common">White-rot fungus</name>
    <dbReference type="NCBI Taxonomy" id="741275"/>
    <lineage>
        <taxon>Eukaryota</taxon>
        <taxon>Fungi</taxon>
        <taxon>Dikarya</taxon>
        <taxon>Basidiomycota</taxon>
        <taxon>Agaricomycotina</taxon>
        <taxon>Agaricomycetes</taxon>
        <taxon>Corticiales</taxon>
        <taxon>Punctulariaceae</taxon>
        <taxon>Punctularia</taxon>
    </lineage>
</organism>
<dbReference type="KEGG" id="psq:PUNSTDRAFT_92956"/>
<dbReference type="EMBL" id="JH687554">
    <property type="protein sequence ID" value="EIN04571.1"/>
    <property type="molecule type" value="Genomic_DNA"/>
</dbReference>
<dbReference type="CDD" id="cd22906">
    <property type="entry name" value="HFD_DRAP1"/>
    <property type="match status" value="1"/>
</dbReference>
<reference evidence="6" key="1">
    <citation type="journal article" date="2012" name="Science">
        <title>The Paleozoic origin of enzymatic lignin decomposition reconstructed from 31 fungal genomes.</title>
        <authorList>
            <person name="Floudas D."/>
            <person name="Binder M."/>
            <person name="Riley R."/>
            <person name="Barry K."/>
            <person name="Blanchette R.A."/>
            <person name="Henrissat B."/>
            <person name="Martinez A.T."/>
            <person name="Otillar R."/>
            <person name="Spatafora J.W."/>
            <person name="Yadav J.S."/>
            <person name="Aerts A."/>
            <person name="Benoit I."/>
            <person name="Boyd A."/>
            <person name="Carlson A."/>
            <person name="Copeland A."/>
            <person name="Coutinho P.M."/>
            <person name="de Vries R.P."/>
            <person name="Ferreira P."/>
            <person name="Findley K."/>
            <person name="Foster B."/>
            <person name="Gaskell J."/>
            <person name="Glotzer D."/>
            <person name="Gorecki P."/>
            <person name="Heitman J."/>
            <person name="Hesse C."/>
            <person name="Hori C."/>
            <person name="Igarashi K."/>
            <person name="Jurgens J.A."/>
            <person name="Kallen N."/>
            <person name="Kersten P."/>
            <person name="Kohler A."/>
            <person name="Kuees U."/>
            <person name="Kumar T.K.A."/>
            <person name="Kuo A."/>
            <person name="LaButti K."/>
            <person name="Larrondo L.F."/>
            <person name="Lindquist E."/>
            <person name="Ling A."/>
            <person name="Lombard V."/>
            <person name="Lucas S."/>
            <person name="Lundell T."/>
            <person name="Martin R."/>
            <person name="McLaughlin D.J."/>
            <person name="Morgenstern I."/>
            <person name="Morin E."/>
            <person name="Murat C."/>
            <person name="Nagy L.G."/>
            <person name="Nolan M."/>
            <person name="Ohm R.A."/>
            <person name="Patyshakuliyeva A."/>
            <person name="Rokas A."/>
            <person name="Ruiz-Duenas F.J."/>
            <person name="Sabat G."/>
            <person name="Salamov A."/>
            <person name="Samejima M."/>
            <person name="Schmutz J."/>
            <person name="Slot J.C."/>
            <person name="St John F."/>
            <person name="Stenlid J."/>
            <person name="Sun H."/>
            <person name="Sun S."/>
            <person name="Syed K."/>
            <person name="Tsang A."/>
            <person name="Wiebenga A."/>
            <person name="Young D."/>
            <person name="Pisabarro A."/>
            <person name="Eastwood D.C."/>
            <person name="Martin F."/>
            <person name="Cullen D."/>
            <person name="Grigoriev I.V."/>
            <person name="Hibbett D.S."/>
        </authorList>
    </citation>
    <scope>NUCLEOTIDE SEQUENCE [LARGE SCALE GENOMIC DNA]</scope>
    <source>
        <strain evidence="6">HHB-11173 SS5</strain>
    </source>
</reference>
<name>R7S5C1_PUNST</name>
<keyword evidence="6" id="KW-1185">Reference proteome</keyword>
<feature type="region of interest" description="Disordered" evidence="3">
    <location>
        <begin position="99"/>
        <end position="246"/>
    </location>
</feature>
<dbReference type="PANTHER" id="PTHR10252">
    <property type="entry name" value="HISTONE-LIKE TRANSCRIPTION FACTOR CCAAT-RELATED"/>
    <property type="match status" value="1"/>
</dbReference>
<dbReference type="eggNOG" id="KOG1659">
    <property type="taxonomic scope" value="Eukaryota"/>
</dbReference>
<feature type="compositionally biased region" description="Acidic residues" evidence="3">
    <location>
        <begin position="216"/>
        <end position="227"/>
    </location>
</feature>
<dbReference type="Pfam" id="PF00808">
    <property type="entry name" value="CBFD_NFYB_HMF"/>
    <property type="match status" value="1"/>
</dbReference>
<dbReference type="GO" id="GO:0046982">
    <property type="term" value="F:protein heterodimerization activity"/>
    <property type="evidence" value="ECO:0007669"/>
    <property type="project" value="InterPro"/>
</dbReference>
<dbReference type="AlphaFoldDB" id="R7S5C1"/>
<feature type="compositionally biased region" description="Basic residues" evidence="3">
    <location>
        <begin position="171"/>
        <end position="181"/>
    </location>
</feature>
<keyword evidence="2" id="KW-0539">Nucleus</keyword>
<dbReference type="RefSeq" id="XP_007388366.1">
    <property type="nucleotide sequence ID" value="XM_007388304.1"/>
</dbReference>
<dbReference type="InterPro" id="IPR003958">
    <property type="entry name" value="CBFA_NFYB_domain"/>
</dbReference>
<feature type="compositionally biased region" description="Basic residues" evidence="3">
    <location>
        <begin position="143"/>
        <end position="153"/>
    </location>
</feature>
<comment type="subcellular location">
    <subcellularLocation>
        <location evidence="1">Nucleus</location>
    </subcellularLocation>
</comment>
<dbReference type="InterPro" id="IPR050568">
    <property type="entry name" value="Transcr_DNA_Rep_Reg"/>
</dbReference>
<dbReference type="SUPFAM" id="SSF47113">
    <property type="entry name" value="Histone-fold"/>
    <property type="match status" value="1"/>
</dbReference>
<evidence type="ECO:0000256" key="3">
    <source>
        <dbReference type="SAM" id="MobiDB-lite"/>
    </source>
</evidence>